<dbReference type="EMBL" id="JBHMAH010000028">
    <property type="protein sequence ID" value="MFB9861044.1"/>
    <property type="molecule type" value="Genomic_DNA"/>
</dbReference>
<keyword evidence="2" id="KW-1185">Reference proteome</keyword>
<protein>
    <submittedName>
        <fullName evidence="1">Uncharacterized protein</fullName>
    </submittedName>
</protein>
<organism evidence="1 2">
    <name type="scientific">Salinicoccus siamensis</name>
    <dbReference type="NCBI Taxonomy" id="381830"/>
    <lineage>
        <taxon>Bacteria</taxon>
        <taxon>Bacillati</taxon>
        <taxon>Bacillota</taxon>
        <taxon>Bacilli</taxon>
        <taxon>Bacillales</taxon>
        <taxon>Staphylococcaceae</taxon>
        <taxon>Salinicoccus</taxon>
    </lineage>
</organism>
<name>A0ABV5Z4K5_9STAP</name>
<comment type="caution">
    <text evidence="1">The sequence shown here is derived from an EMBL/GenBank/DDBJ whole genome shotgun (WGS) entry which is preliminary data.</text>
</comment>
<accession>A0ABV5Z4K5</accession>
<evidence type="ECO:0000313" key="1">
    <source>
        <dbReference type="EMBL" id="MFB9861044.1"/>
    </source>
</evidence>
<evidence type="ECO:0000313" key="2">
    <source>
        <dbReference type="Proteomes" id="UP001589740"/>
    </source>
</evidence>
<reference evidence="1 2" key="1">
    <citation type="submission" date="2024-09" db="EMBL/GenBank/DDBJ databases">
        <authorList>
            <person name="Sun Q."/>
            <person name="Mori K."/>
        </authorList>
    </citation>
    <scope>NUCLEOTIDE SEQUENCE [LARGE SCALE GENOMIC DNA]</scope>
    <source>
        <strain evidence="1 2">JCM 12822</strain>
    </source>
</reference>
<gene>
    <name evidence="1" type="ORF">ACFFLE_08025</name>
</gene>
<dbReference type="Proteomes" id="UP001589740">
    <property type="component" value="Unassembled WGS sequence"/>
</dbReference>
<sequence length="154" mass="18092">MASFFISLLPGLILGVLVSVVFYQQIELAHRYCLVLRGKAVRGSIVRGYIVNKNFHNREIYRVTRGRYADPDPPKEIFPFKYYVPYRNINESSLITNKVKSDALDEYNDKYSMSLNYIDYETIVTKIENNKVIRVDKLSMKKDERFDDEGENFK</sequence>
<dbReference type="RefSeq" id="WP_380570613.1">
    <property type="nucleotide sequence ID" value="NZ_JBHMAH010000028.1"/>
</dbReference>
<proteinExistence type="predicted"/>